<dbReference type="Proteomes" id="UP000321223">
    <property type="component" value="Unassembled WGS sequence"/>
</dbReference>
<accession>A0A510PP65</accession>
<evidence type="ECO:0008006" key="3">
    <source>
        <dbReference type="Google" id="ProtNLM"/>
    </source>
</evidence>
<dbReference type="EMBL" id="BHVU01000423">
    <property type="protein sequence ID" value="GCA95637.1"/>
    <property type="molecule type" value="Genomic_DNA"/>
</dbReference>
<gene>
    <name evidence="1" type="ORF">MAE30S32_42890</name>
</gene>
<comment type="caution">
    <text evidence="1">The sequence shown here is derived from an EMBL/GenBank/DDBJ whole genome shotgun (WGS) entry which is preliminary data.</text>
</comment>
<reference evidence="1 2" key="1">
    <citation type="journal article" date="2019" name="Appl. Environ. Microbiol.">
        <title>Co-occurrence of broad and narrow host-range viruses infecting the toxic bloom-forming cyanobacterium Microcystis aeruginosa.</title>
        <authorList>
            <person name="Morimoto D."/>
            <person name="Tominaga K."/>
            <person name="Nishimura Y."/>
            <person name="Yoshida N."/>
            <person name="Kimura S."/>
            <person name="Sako Y."/>
            <person name="Yoshida T."/>
        </authorList>
    </citation>
    <scope>NUCLEOTIDE SEQUENCE [LARGE SCALE GENOMIC DNA]</scope>
    <source>
        <strain evidence="1 2">11-30S32</strain>
    </source>
</reference>
<dbReference type="AlphaFoldDB" id="A0A510PP65"/>
<evidence type="ECO:0000313" key="2">
    <source>
        <dbReference type="Proteomes" id="UP000321223"/>
    </source>
</evidence>
<organism evidence="1 2">
    <name type="scientific">Microcystis aeruginosa 11-30S32</name>
    <dbReference type="NCBI Taxonomy" id="2358142"/>
    <lineage>
        <taxon>Bacteria</taxon>
        <taxon>Bacillati</taxon>
        <taxon>Cyanobacteriota</taxon>
        <taxon>Cyanophyceae</taxon>
        <taxon>Oscillatoriophycideae</taxon>
        <taxon>Chroococcales</taxon>
        <taxon>Microcystaceae</taxon>
        <taxon>Microcystis</taxon>
    </lineage>
</organism>
<evidence type="ECO:0000313" key="1">
    <source>
        <dbReference type="EMBL" id="GCA95637.1"/>
    </source>
</evidence>
<proteinExistence type="predicted"/>
<name>A0A510PP65_MICAE</name>
<protein>
    <recommendedName>
        <fullName evidence="3">Secreted protein</fullName>
    </recommendedName>
</protein>
<sequence length="177" mass="18694">MFSPFSVFSIGFSGSRSPSRASKLALCDLLPLVLPRCRVSVGCADGVDRLVRSFFSESPSLLVFSVESGRFGSGRSAFARRSVACVRSVAAGDRGLLVVLPSSPVCPAGVFPARRFFGGGSGSWGSAAFALGSGRRVLLWLPGSSAPPAWAGVDWERWQACWWLGVPVPPPAQLSLF</sequence>